<evidence type="ECO:0000313" key="3">
    <source>
        <dbReference type="Proteomes" id="UP000203507"/>
    </source>
</evidence>
<keyword evidence="3" id="KW-1185">Reference proteome</keyword>
<keyword evidence="1" id="KW-0812">Transmembrane</keyword>
<name>A0A1X9T5C9_9VIRU</name>
<accession>A0A1X9T5C9</accession>
<keyword evidence="1" id="KW-0472">Membrane</keyword>
<dbReference type="EMBL" id="KX832224">
    <property type="protein sequence ID" value="ARR28906.1"/>
    <property type="molecule type" value="Genomic_DNA"/>
</dbReference>
<dbReference type="RefSeq" id="YP_009362415.1">
    <property type="nucleotide sequence ID" value="NC_034618.1"/>
</dbReference>
<organism evidence="2">
    <name type="scientific">Ranid herpesvirus 3</name>
    <dbReference type="NCBI Taxonomy" id="1987509"/>
    <lineage>
        <taxon>Viruses</taxon>
        <taxon>Duplodnaviria</taxon>
        <taxon>Heunggongvirae</taxon>
        <taxon>Peploviricota</taxon>
        <taxon>Herviviricetes</taxon>
        <taxon>Herpesvirales</taxon>
        <taxon>Alloherpesviridae</taxon>
        <taxon>Batravirus</taxon>
        <taxon>Batravirus ranidallo3</taxon>
    </lineage>
</organism>
<sequence>MNPARMVYYLGRHHHHHQNRCHRLRRFLHRKSFRQFLCPHLMTLLLGFLILLLPRFLRFRFAVLLPRFLRFLMLLLPRAHRFLFALLPPLITRCPKSNPLLYLLMFFRCPRRLYWLI</sequence>
<dbReference type="KEGG" id="vg:32878240"/>
<proteinExistence type="predicted"/>
<dbReference type="Proteomes" id="UP000203507">
    <property type="component" value="Segment"/>
</dbReference>
<evidence type="ECO:0000313" key="2">
    <source>
        <dbReference type="EMBL" id="ARR28906.1"/>
    </source>
</evidence>
<keyword evidence="1" id="KW-1133">Transmembrane helix</keyword>
<reference evidence="2" key="1">
    <citation type="journal article" date="2017" name="Vet. Pathol.">
        <title>Ranid Herpesvirus 3 and Proliferative Dermatitis in Free-Ranging Wild Common Frogs (Rana Temporaria).</title>
        <authorList>
            <person name="Origgi F.C."/>
            <person name="Schmidt B.R."/>
            <person name="Lohmann P."/>
            <person name="Otten P."/>
            <person name="Akdesir E."/>
            <person name="Gaschen V."/>
            <person name="Aguilar-Bultet L."/>
            <person name="Wahli T."/>
            <person name="Sattler U."/>
            <person name="Stoffel M.H."/>
        </authorList>
    </citation>
    <scope>NUCLEOTIDE SEQUENCE [LARGE SCALE GENOMIC DNA]</scope>
    <source>
        <strain evidence="2">FO1_2015</strain>
    </source>
</reference>
<dbReference type="GeneID" id="32878240"/>
<protein>
    <submittedName>
        <fullName evidence="2">Antimicrobial peptide motif protein</fullName>
    </submittedName>
</protein>
<evidence type="ECO:0000256" key="1">
    <source>
        <dbReference type="SAM" id="Phobius"/>
    </source>
</evidence>
<feature type="transmembrane region" description="Helical" evidence="1">
    <location>
        <begin position="33"/>
        <end position="53"/>
    </location>
</feature>